<dbReference type="InterPro" id="IPR048646">
    <property type="entry name" value="RlmM_THUMP-like"/>
</dbReference>
<evidence type="ECO:0000256" key="6">
    <source>
        <dbReference type="PIRSR" id="PIRSR028774-1"/>
    </source>
</evidence>
<reference evidence="11 12" key="1">
    <citation type="submission" date="2018-09" db="EMBL/GenBank/DDBJ databases">
        <authorList>
            <person name="Wang Z."/>
        </authorList>
    </citation>
    <scope>NUCLEOTIDE SEQUENCE [LARGE SCALE GENOMIC DNA]</scope>
    <source>
        <strain evidence="11 12">ALS 81</strain>
    </source>
</reference>
<protein>
    <submittedName>
        <fullName evidence="11">23S rRNA (Cytidine(2498)-2'-O)-methyltransferase RlmM</fullName>
    </submittedName>
</protein>
<feature type="binding site" evidence="7">
    <location>
        <begin position="218"/>
        <end position="221"/>
    </location>
    <ligand>
        <name>S-adenosyl-L-methionine</name>
        <dbReference type="ChEBI" id="CHEBI:59789"/>
    </ligand>
</feature>
<organism evidence="11 12">
    <name type="scientific">Alginatibacterium sediminis</name>
    <dbReference type="NCBI Taxonomy" id="2164068"/>
    <lineage>
        <taxon>Bacteria</taxon>
        <taxon>Pseudomonadati</taxon>
        <taxon>Pseudomonadota</taxon>
        <taxon>Gammaproteobacteria</taxon>
        <taxon>Alteromonadales</taxon>
        <taxon>Alteromonadaceae</taxon>
        <taxon>Alginatibacterium</taxon>
    </lineage>
</organism>
<dbReference type="InterPro" id="IPR029063">
    <property type="entry name" value="SAM-dependent_MTases_sf"/>
</dbReference>
<keyword evidence="12" id="KW-1185">Reference proteome</keyword>
<evidence type="ECO:0000313" key="11">
    <source>
        <dbReference type="EMBL" id="RKF15551.1"/>
    </source>
</evidence>
<name>A0A420E815_9ALTE</name>
<proteinExistence type="predicted"/>
<dbReference type="Gene3D" id="3.40.50.150">
    <property type="entry name" value="Vaccinia Virus protein VP39"/>
    <property type="match status" value="1"/>
</dbReference>
<dbReference type="Proteomes" id="UP000286482">
    <property type="component" value="Unassembled WGS sequence"/>
</dbReference>
<dbReference type="Gene3D" id="3.30.70.2810">
    <property type="match status" value="1"/>
</dbReference>
<dbReference type="InterPro" id="IPR002877">
    <property type="entry name" value="RNA_MeTrfase_FtsJ_dom"/>
</dbReference>
<feature type="domain" description="Ribosomal RNA large subunit methyltransferase M THUMP-like" evidence="10">
    <location>
        <begin position="84"/>
        <end position="159"/>
    </location>
</feature>
<feature type="binding site" evidence="7">
    <location>
        <position position="274"/>
    </location>
    <ligand>
        <name>S-adenosyl-L-methionine</name>
        <dbReference type="ChEBI" id="CHEBI:59789"/>
    </ligand>
</feature>
<dbReference type="InterPro" id="IPR011224">
    <property type="entry name" value="rRNA_MeTrfase_M"/>
</dbReference>
<dbReference type="PANTHER" id="PTHR37524:SF2">
    <property type="entry name" value="RIBOSOMAL RNA METHYLTRANSFERASE FTSJ DOMAIN-CONTAINING PROTEIN"/>
    <property type="match status" value="1"/>
</dbReference>
<dbReference type="AlphaFoldDB" id="A0A420E815"/>
<feature type="binding site" evidence="7">
    <location>
        <position position="185"/>
    </location>
    <ligand>
        <name>S-adenosyl-L-methionine</name>
        <dbReference type="ChEBI" id="CHEBI:59789"/>
    </ligand>
</feature>
<dbReference type="Gene3D" id="3.30.2300.20">
    <property type="match status" value="1"/>
</dbReference>
<evidence type="ECO:0000256" key="2">
    <source>
        <dbReference type="ARBA" id="ARBA00022552"/>
    </source>
</evidence>
<keyword evidence="3 11" id="KW-0489">Methyltransferase</keyword>
<evidence type="ECO:0000259" key="10">
    <source>
        <dbReference type="Pfam" id="PF21239"/>
    </source>
</evidence>
<evidence type="ECO:0000256" key="5">
    <source>
        <dbReference type="ARBA" id="ARBA00022691"/>
    </source>
</evidence>
<dbReference type="SUPFAM" id="SSF53335">
    <property type="entry name" value="S-adenosyl-L-methionine-dependent methyltransferases"/>
    <property type="match status" value="1"/>
</dbReference>
<feature type="domain" description="Ribosomal RNA methyltransferase FtsJ" evidence="8">
    <location>
        <begin position="183"/>
        <end position="276"/>
    </location>
</feature>
<evidence type="ECO:0000256" key="3">
    <source>
        <dbReference type="ARBA" id="ARBA00022603"/>
    </source>
</evidence>
<dbReference type="GO" id="GO:0008168">
    <property type="term" value="F:methyltransferase activity"/>
    <property type="evidence" value="ECO:0007669"/>
    <property type="project" value="UniProtKB-KW"/>
</dbReference>
<evidence type="ECO:0000313" key="12">
    <source>
        <dbReference type="Proteomes" id="UP000286482"/>
    </source>
</evidence>
<keyword evidence="2" id="KW-0698">rRNA processing</keyword>
<evidence type="ECO:0000259" key="8">
    <source>
        <dbReference type="Pfam" id="PF01728"/>
    </source>
</evidence>
<dbReference type="Pfam" id="PF01728">
    <property type="entry name" value="FtsJ"/>
    <property type="match status" value="1"/>
</dbReference>
<dbReference type="EMBL" id="RAQO01000008">
    <property type="protein sequence ID" value="RKF15551.1"/>
    <property type="molecule type" value="Genomic_DNA"/>
</dbReference>
<feature type="binding site" evidence="7">
    <location>
        <position position="237"/>
    </location>
    <ligand>
        <name>S-adenosyl-L-methionine</name>
        <dbReference type="ChEBI" id="CHEBI:59789"/>
    </ligand>
</feature>
<keyword evidence="4 11" id="KW-0808">Transferase</keyword>
<feature type="domain" description="RlmM ferredoxin-like" evidence="9">
    <location>
        <begin position="3"/>
        <end position="72"/>
    </location>
</feature>
<gene>
    <name evidence="11" type="primary">rlmM</name>
    <name evidence="11" type="ORF">DBZ36_14270</name>
</gene>
<dbReference type="OrthoDB" id="154490at2"/>
<evidence type="ECO:0000256" key="7">
    <source>
        <dbReference type="PIRSR" id="PIRSR028774-2"/>
    </source>
</evidence>
<dbReference type="NCBIfam" id="NF008734">
    <property type="entry name" value="PRK11760.1"/>
    <property type="match status" value="1"/>
</dbReference>
<evidence type="ECO:0000259" key="9">
    <source>
        <dbReference type="Pfam" id="PF18125"/>
    </source>
</evidence>
<feature type="binding site" evidence="7">
    <location>
        <position position="257"/>
    </location>
    <ligand>
        <name>S-adenosyl-L-methionine</name>
        <dbReference type="ChEBI" id="CHEBI:59789"/>
    </ligand>
</feature>
<dbReference type="PANTHER" id="PTHR37524">
    <property type="entry name" value="RIBOSOMAL RNA LARGE SUBUNIT METHYLTRANSFERASE M"/>
    <property type="match status" value="1"/>
</dbReference>
<dbReference type="RefSeq" id="WP_120355637.1">
    <property type="nucleotide sequence ID" value="NZ_RAQO01000008.1"/>
</dbReference>
<dbReference type="Pfam" id="PF21239">
    <property type="entry name" value="RLMM_N"/>
    <property type="match status" value="1"/>
</dbReference>
<dbReference type="GO" id="GO:0032259">
    <property type="term" value="P:methylation"/>
    <property type="evidence" value="ECO:0007669"/>
    <property type="project" value="UniProtKB-KW"/>
</dbReference>
<evidence type="ECO:0000256" key="4">
    <source>
        <dbReference type="ARBA" id="ARBA00022679"/>
    </source>
</evidence>
<dbReference type="PIRSF" id="PIRSF028774">
    <property type="entry name" value="UCP028774"/>
    <property type="match status" value="1"/>
</dbReference>
<comment type="caution">
    <text evidence="11">The sequence shown here is derived from an EMBL/GenBank/DDBJ whole genome shotgun (WGS) entry which is preliminary data.</text>
</comment>
<evidence type="ECO:0000256" key="1">
    <source>
        <dbReference type="ARBA" id="ARBA00022490"/>
    </source>
</evidence>
<keyword evidence="1" id="KW-0963">Cytoplasm</keyword>
<dbReference type="GO" id="GO:0006364">
    <property type="term" value="P:rRNA processing"/>
    <property type="evidence" value="ECO:0007669"/>
    <property type="project" value="UniProtKB-KW"/>
</dbReference>
<feature type="active site" description="Proton acceptor" evidence="6">
    <location>
        <position position="303"/>
    </location>
</feature>
<accession>A0A420E815</accession>
<dbReference type="Pfam" id="PF18125">
    <property type="entry name" value="RlmM_FDX"/>
    <property type="match status" value="1"/>
</dbReference>
<dbReference type="InterPro" id="IPR040739">
    <property type="entry name" value="RlmM_FDX"/>
</dbReference>
<sequence>MSQAIILYCRGGFEKECAAEIEKFATLQQCFGYARTKDGRAFVEFHPYNSEDAEKLYLSLELNDFVFARHWFLAHSYLELEESDRLADIIPAAAQIGPCQSMRLEFADSNDGKQMSSFCKKFERPLKKALNGQNLIIEDANAPNLQLFFISGTRLWIGLDLPGKGNPNHNGILRLRQPSKAPSRSTLKLDEAFQTMLSEQESERYVQSGMRAVDLGACPGGWTYQLVRRSMMVEAVDNGPMQEELMMSGQVKHWRADGFKYQPMHGNNQWLVCDMVEKPVRVTYLALNWFEQRWCRYAIFNLKLPMKKRFFEVEKDLDILREGLSNISDDFILRARHLYHDREEVTVFVAINNYRKK</sequence>
<keyword evidence="5 7" id="KW-0949">S-adenosyl-L-methionine</keyword>